<gene>
    <name evidence="1" type="ORF">DTER00134_LOCUS22144</name>
</gene>
<reference evidence="1" key="1">
    <citation type="submission" date="2021-01" db="EMBL/GenBank/DDBJ databases">
        <authorList>
            <person name="Corre E."/>
            <person name="Pelletier E."/>
            <person name="Niang G."/>
            <person name="Scheremetjew M."/>
            <person name="Finn R."/>
            <person name="Kale V."/>
            <person name="Holt S."/>
            <person name="Cochrane G."/>
            <person name="Meng A."/>
            <person name="Brown T."/>
            <person name="Cohen L."/>
        </authorList>
    </citation>
    <scope>NUCLEOTIDE SEQUENCE</scope>
    <source>
        <strain evidence="1">CCMP1320</strain>
    </source>
</reference>
<sequence>MDTLAMRDQVVADAGTQSTVAAFKAFYATLSAQGEAIKTLERSRDELALSLRNDINAALQKKANVADTSARIAEVEVQMKGKADTSDMERRALKTDTDASLKMQMAEVLALMTSKANEAEVRALKTSHEQSMAALQSEVARLATGLEEAKAALSSKAGAGDTAVALAAKADLSLLDAQLREKVDRVTFREALAMKVDAPSLKATEDELRAVEGDLKRQLASVQASLQLKAEGAMVLEGLRRLEVRADKDSQAAAEGLSNASVAFDRALEARAEEVQTDLEELGGALRDELYGAVTDVMERQAASLERQEARLESMPDVLTVQGMIDRHASEIQGTIDKRSSEATSGLAAEIREIKMQVARMNQLLPQMELLQREVAEQGSARHALLAALEAKANVEDVNKALAEVCQQLEIRSATGGSAAALSSDGHASVPTARWLWKSCATLVGGVLPWNVQAVNTHPDVLAWSPDTSVITVHLPGLWQLSFGFFSRRRPVIQVFVNGEPVIKSQATMQSTPLKEFPDLGERRKVTMCTQHSAGNVTGLTGSEILSLPAGGTRLAVTVSGVEGPERIEGFLQLQKL</sequence>
<dbReference type="AlphaFoldDB" id="A0A7S3VUU9"/>
<dbReference type="EMBL" id="HBIP01036522">
    <property type="protein sequence ID" value="CAE0507068.1"/>
    <property type="molecule type" value="Transcribed_RNA"/>
</dbReference>
<name>A0A7S3VUU9_DUNTE</name>
<organism evidence="1">
    <name type="scientific">Dunaliella tertiolecta</name>
    <name type="common">Green alga</name>
    <dbReference type="NCBI Taxonomy" id="3047"/>
    <lineage>
        <taxon>Eukaryota</taxon>
        <taxon>Viridiplantae</taxon>
        <taxon>Chlorophyta</taxon>
        <taxon>core chlorophytes</taxon>
        <taxon>Chlorophyceae</taxon>
        <taxon>CS clade</taxon>
        <taxon>Chlamydomonadales</taxon>
        <taxon>Dunaliellaceae</taxon>
        <taxon>Dunaliella</taxon>
    </lineage>
</organism>
<evidence type="ECO:0000313" key="1">
    <source>
        <dbReference type="EMBL" id="CAE0507068.1"/>
    </source>
</evidence>
<accession>A0A7S3VUU9</accession>
<dbReference type="PANTHER" id="PTHR40131">
    <property type="entry name" value="C1Q DOMAIN-CONTAINING PROTEIN"/>
    <property type="match status" value="1"/>
</dbReference>
<dbReference type="PANTHER" id="PTHR40131:SF1">
    <property type="entry name" value="C1Q DOMAIN-CONTAINING PROTEIN"/>
    <property type="match status" value="1"/>
</dbReference>
<protein>
    <submittedName>
        <fullName evidence="1">Uncharacterized protein</fullName>
    </submittedName>
</protein>
<proteinExistence type="predicted"/>